<dbReference type="NCBIfam" id="TIGR02196">
    <property type="entry name" value="GlrX_YruB"/>
    <property type="match status" value="1"/>
</dbReference>
<dbReference type="EMBL" id="JF946695">
    <property type="protein sequence ID" value="AFI24966.1"/>
    <property type="molecule type" value="Genomic_DNA"/>
</dbReference>
<dbReference type="PANTHER" id="PTHR34386">
    <property type="entry name" value="GLUTAREDOXIN"/>
    <property type="match status" value="1"/>
</dbReference>
<evidence type="ECO:0000313" key="2">
    <source>
        <dbReference type="EMBL" id="AFI24966.1"/>
    </source>
</evidence>
<keyword evidence="3" id="KW-1185">Reference proteome</keyword>
<dbReference type="CDD" id="cd02976">
    <property type="entry name" value="NrdH"/>
    <property type="match status" value="1"/>
</dbReference>
<dbReference type="InterPro" id="IPR011911">
    <property type="entry name" value="GlrX_YruB"/>
</dbReference>
<evidence type="ECO:0000313" key="3">
    <source>
        <dbReference type="Proteomes" id="UP000002876"/>
    </source>
</evidence>
<dbReference type="GeneID" id="12978808"/>
<protein>
    <recommendedName>
        <fullName evidence="1">Glutaredoxin domain-containing protein</fullName>
    </recommendedName>
</protein>
<sequence length="90" mass="9977">MRTLFTPVTVYTRPGCKPCERVKDKLTAAGIDFDAVDVTTNSEAYDYVTKVLNAMSVPVVVTDTHKPILGYQPDQLDELIDYYTASETGL</sequence>
<dbReference type="KEGG" id="vg:12978808"/>
<dbReference type="Pfam" id="PF00462">
    <property type="entry name" value="Glutaredoxin"/>
    <property type="match status" value="1"/>
</dbReference>
<dbReference type="Gene3D" id="3.40.30.10">
    <property type="entry name" value="Glutaredoxin"/>
    <property type="match status" value="1"/>
</dbReference>
<dbReference type="SUPFAM" id="SSF52833">
    <property type="entry name" value="Thioredoxin-like"/>
    <property type="match status" value="1"/>
</dbReference>
<dbReference type="PROSITE" id="PS51354">
    <property type="entry name" value="GLUTAREDOXIN_2"/>
    <property type="match status" value="1"/>
</dbReference>
<dbReference type="InterPro" id="IPR036249">
    <property type="entry name" value="Thioredoxin-like_sf"/>
</dbReference>
<dbReference type="Proteomes" id="UP000002876">
    <property type="component" value="Segment"/>
</dbReference>
<feature type="domain" description="Glutaredoxin" evidence="1">
    <location>
        <begin position="8"/>
        <end position="63"/>
    </location>
</feature>
<dbReference type="GO" id="GO:0009055">
    <property type="term" value="F:electron transfer activity"/>
    <property type="evidence" value="ECO:0007669"/>
    <property type="project" value="TreeGrafter"/>
</dbReference>
<reference evidence="2 3" key="1">
    <citation type="journal article" date="2012" name="J. Virol.">
        <title>Biology of a Novel Mycobacteriophage, SWU1, Isolated from Chinese Soil as Revealed by Genomic Characteristics.</title>
        <authorList>
            <person name="Fan X."/>
            <person name="Teng T."/>
            <person name="Wang H."/>
            <person name="Xie J."/>
        </authorList>
    </citation>
    <scope>NUCLEOTIDE SEQUENCE [LARGE SCALE GENOMIC DNA]</scope>
</reference>
<accession>I1V1I8</accession>
<dbReference type="OrthoDB" id="18944at10239"/>
<name>I1V1I8_9CAUD</name>
<proteinExistence type="predicted"/>
<dbReference type="PANTHER" id="PTHR34386:SF1">
    <property type="entry name" value="GLUTAREDOXIN-LIKE PROTEIN NRDH"/>
    <property type="match status" value="1"/>
</dbReference>
<evidence type="ECO:0000259" key="1">
    <source>
        <dbReference type="Pfam" id="PF00462"/>
    </source>
</evidence>
<dbReference type="RefSeq" id="YP_006382976.1">
    <property type="nucleotide sequence ID" value="NC_017973.1"/>
</dbReference>
<organism evidence="2 3">
    <name type="scientific">Mycobacterium phage SWU1</name>
    <dbReference type="NCBI Taxonomy" id="1175504"/>
    <lineage>
        <taxon>Viruses</taxon>
        <taxon>Duplodnaviria</taxon>
        <taxon>Heunggongvirae</taxon>
        <taxon>Uroviricota</taxon>
        <taxon>Caudoviricetes</taxon>
        <taxon>Fromanvirus</taxon>
        <taxon>Fromanvirus SWU1</taxon>
    </lineage>
</organism>
<dbReference type="InterPro" id="IPR051548">
    <property type="entry name" value="Grx-like_ET"/>
</dbReference>
<dbReference type="InterPro" id="IPR002109">
    <property type="entry name" value="Glutaredoxin"/>
</dbReference>